<dbReference type="WBParaSite" id="PTRK_0001427600.1">
    <property type="protein sequence ID" value="PTRK_0001427600.1"/>
    <property type="gene ID" value="PTRK_0001427600"/>
</dbReference>
<dbReference type="PANTHER" id="PTHR12704">
    <property type="entry name" value="TRANS-GOLGI PROTEIN GMX33"/>
    <property type="match status" value="1"/>
</dbReference>
<keyword evidence="6" id="KW-1185">Reference proteome</keyword>
<dbReference type="PANTHER" id="PTHR12704:SF2">
    <property type="entry name" value="GOLGI PHOSPHOPROTEIN 3 HOMOLOG SAURON"/>
    <property type="match status" value="1"/>
</dbReference>
<evidence type="ECO:0000313" key="7">
    <source>
        <dbReference type="WBParaSite" id="PTRK_0001427600.1"/>
    </source>
</evidence>
<dbReference type="Gene3D" id="1.10.3630.10">
    <property type="entry name" value="yeast vps74-n-term truncation variant domain like"/>
    <property type="match status" value="1"/>
</dbReference>
<dbReference type="Pfam" id="PF05719">
    <property type="entry name" value="GPP34"/>
    <property type="match status" value="1"/>
</dbReference>
<dbReference type="Proteomes" id="UP000038045">
    <property type="component" value="Unplaced"/>
</dbReference>
<dbReference type="GO" id="GO:0007030">
    <property type="term" value="P:Golgi organization"/>
    <property type="evidence" value="ECO:0007669"/>
    <property type="project" value="TreeGrafter"/>
</dbReference>
<dbReference type="GO" id="GO:0005829">
    <property type="term" value="C:cytosol"/>
    <property type="evidence" value="ECO:0007669"/>
    <property type="project" value="TreeGrafter"/>
</dbReference>
<dbReference type="AlphaFoldDB" id="A0A0N4ZZG7"/>
<evidence type="ECO:0000256" key="3">
    <source>
        <dbReference type="ARBA" id="ARBA00023034"/>
    </source>
</evidence>
<dbReference type="InterPro" id="IPR038261">
    <property type="entry name" value="GPP34-like_sf"/>
</dbReference>
<comment type="subcellular location">
    <subcellularLocation>
        <location evidence="1">Golgi apparatus membrane</location>
        <topology evidence="1">Peripheral membrane protein</topology>
        <orientation evidence="1">Cytoplasmic side</orientation>
    </subcellularLocation>
</comment>
<keyword evidence="5" id="KW-0472">Membrane</keyword>
<evidence type="ECO:0000313" key="6">
    <source>
        <dbReference type="Proteomes" id="UP000038045"/>
    </source>
</evidence>
<evidence type="ECO:0000256" key="5">
    <source>
        <dbReference type="ARBA" id="ARBA00023136"/>
    </source>
</evidence>
<evidence type="ECO:0000256" key="4">
    <source>
        <dbReference type="ARBA" id="ARBA00023121"/>
    </source>
</evidence>
<dbReference type="GO" id="GO:0048194">
    <property type="term" value="P:Golgi vesicle budding"/>
    <property type="evidence" value="ECO:0007669"/>
    <property type="project" value="TreeGrafter"/>
</dbReference>
<keyword evidence="4" id="KW-0446">Lipid-binding</keyword>
<evidence type="ECO:0000256" key="2">
    <source>
        <dbReference type="ARBA" id="ARBA00007284"/>
    </source>
</evidence>
<keyword evidence="3" id="KW-0333">Golgi apparatus</keyword>
<sequence length="293" mass="34429">MHAYYTAREESMNGSLRQRQNGIVKKNNNVIQEVEERKYDEDHDTLNLMEQLMVMSLRKQTTTLLSINITGEKLSLALRGALLIELELNGYIALEKKTQFNYKLSDRKVIAKRTDRISDSLMNQCMTHIIKYSGKYNIRTWILLLSGQSLNFMMIHTHIRLMRERICKNLVEKGVLECGFETNFFLTMHSFKFKNREEQRKVLIKFQKGLLSGYQVEYTKFDPRVLALIYLTFAAEAENLPTECLSDDDYVRAMNNLYKIKNSNFNELAMKRSDNFGEIFWGVFDVFKSLFNL</sequence>
<dbReference type="GO" id="GO:0000139">
    <property type="term" value="C:Golgi membrane"/>
    <property type="evidence" value="ECO:0007669"/>
    <property type="project" value="UniProtKB-SubCell"/>
</dbReference>
<dbReference type="GO" id="GO:0070273">
    <property type="term" value="F:phosphatidylinositol-4-phosphate binding"/>
    <property type="evidence" value="ECO:0007669"/>
    <property type="project" value="InterPro"/>
</dbReference>
<proteinExistence type="inferred from homology"/>
<protein>
    <submittedName>
        <fullName evidence="7">Golgi phosphoprotein 3 (GPP34)</fullName>
    </submittedName>
</protein>
<evidence type="ECO:0000256" key="1">
    <source>
        <dbReference type="ARBA" id="ARBA00004255"/>
    </source>
</evidence>
<dbReference type="GO" id="GO:0006890">
    <property type="term" value="P:retrograde vesicle-mediated transport, Golgi to endoplasmic reticulum"/>
    <property type="evidence" value="ECO:0007669"/>
    <property type="project" value="TreeGrafter"/>
</dbReference>
<dbReference type="InterPro" id="IPR008628">
    <property type="entry name" value="GPP34-like"/>
</dbReference>
<organism evidence="6 7">
    <name type="scientific">Parastrongyloides trichosuri</name>
    <name type="common">Possum-specific nematode worm</name>
    <dbReference type="NCBI Taxonomy" id="131310"/>
    <lineage>
        <taxon>Eukaryota</taxon>
        <taxon>Metazoa</taxon>
        <taxon>Ecdysozoa</taxon>
        <taxon>Nematoda</taxon>
        <taxon>Chromadorea</taxon>
        <taxon>Rhabditida</taxon>
        <taxon>Tylenchina</taxon>
        <taxon>Panagrolaimomorpha</taxon>
        <taxon>Strongyloidoidea</taxon>
        <taxon>Strongyloididae</taxon>
        <taxon>Parastrongyloides</taxon>
    </lineage>
</organism>
<dbReference type="STRING" id="131310.A0A0N4ZZG7"/>
<dbReference type="GO" id="GO:0031985">
    <property type="term" value="C:Golgi cisterna"/>
    <property type="evidence" value="ECO:0007669"/>
    <property type="project" value="TreeGrafter"/>
</dbReference>
<dbReference type="GO" id="GO:0043001">
    <property type="term" value="P:Golgi to plasma membrane protein transport"/>
    <property type="evidence" value="ECO:0007669"/>
    <property type="project" value="TreeGrafter"/>
</dbReference>
<reference evidence="7" key="1">
    <citation type="submission" date="2017-02" db="UniProtKB">
        <authorList>
            <consortium name="WormBaseParasite"/>
        </authorList>
    </citation>
    <scope>IDENTIFICATION</scope>
</reference>
<comment type="similarity">
    <text evidence="2">Belongs to the GOLPH3/VPS74 family.</text>
</comment>
<accession>A0A0N4ZZG7</accession>
<name>A0A0N4ZZG7_PARTI</name>
<dbReference type="GO" id="GO:0005802">
    <property type="term" value="C:trans-Golgi network"/>
    <property type="evidence" value="ECO:0007669"/>
    <property type="project" value="TreeGrafter"/>
</dbReference>